<keyword evidence="9" id="KW-1185">Reference proteome</keyword>
<evidence type="ECO:0000256" key="6">
    <source>
        <dbReference type="ARBA" id="ARBA00038357"/>
    </source>
</evidence>
<dbReference type="InterPro" id="IPR050577">
    <property type="entry name" value="MAPR/NEUFC/NENF-like"/>
</dbReference>
<feature type="domain" description="Cytochrome b5 heme-binding" evidence="7">
    <location>
        <begin position="83"/>
        <end position="186"/>
    </location>
</feature>
<sequence length="194" mass="21498">MGQLVSTFLPPWARPYWNSIIENPLNLALFGVCVPLGVFLLWPPESSSPLSMPSVKEARSLMPTAQYSTLPAEHAKSIEWIRYTPRTLALHDGTQGEHSQILLAIDGHVFDVSSGRNFYGPNGPYGNFAGRDASRGMAKQSFALDVLTPIDQPLDTLSDLTPAERRNMEEWISHFRGKYPIVGQLVNEGDVETC</sequence>
<organism evidence="8 9">
    <name type="scientific">Malassezia restricta (strain ATCC 96810 / NBRC 103918 / CBS 7877)</name>
    <name type="common">Seborrheic dermatitis infection agent</name>
    <dbReference type="NCBI Taxonomy" id="425264"/>
    <lineage>
        <taxon>Eukaryota</taxon>
        <taxon>Fungi</taxon>
        <taxon>Dikarya</taxon>
        <taxon>Basidiomycota</taxon>
        <taxon>Ustilaginomycotina</taxon>
        <taxon>Malasseziomycetes</taxon>
        <taxon>Malasseziales</taxon>
        <taxon>Malasseziaceae</taxon>
        <taxon>Malassezia</taxon>
    </lineage>
</organism>
<reference evidence="8 9" key="1">
    <citation type="submission" date="2018-10" db="EMBL/GenBank/DDBJ databases">
        <title>Complete genome sequence of Malassezia restricta CBS 7877.</title>
        <authorList>
            <person name="Morand S.C."/>
            <person name="Bertignac M."/>
            <person name="Iltis A."/>
            <person name="Kolder I."/>
            <person name="Pirovano W."/>
            <person name="Jourdain R."/>
            <person name="Clavaud C."/>
        </authorList>
    </citation>
    <scope>NUCLEOTIDE SEQUENCE [LARGE SCALE GENOMIC DNA]</scope>
    <source>
        <strain evidence="8 9">CBS 7877</strain>
    </source>
</reference>
<evidence type="ECO:0000256" key="4">
    <source>
        <dbReference type="ARBA" id="ARBA00022824"/>
    </source>
</evidence>
<dbReference type="GO" id="GO:0005783">
    <property type="term" value="C:endoplasmic reticulum"/>
    <property type="evidence" value="ECO:0007669"/>
    <property type="project" value="UniProtKB-SubCell"/>
</dbReference>
<dbReference type="SUPFAM" id="SSF55856">
    <property type="entry name" value="Cytochrome b5-like heme/steroid binding domain"/>
    <property type="match status" value="1"/>
</dbReference>
<dbReference type="GO" id="GO:0020037">
    <property type="term" value="F:heme binding"/>
    <property type="evidence" value="ECO:0007669"/>
    <property type="project" value="UniProtKB-ARBA"/>
</dbReference>
<dbReference type="OrthoDB" id="547796at2759"/>
<evidence type="ECO:0000259" key="7">
    <source>
        <dbReference type="SMART" id="SM01117"/>
    </source>
</evidence>
<protein>
    <submittedName>
        <fullName evidence="8">Damage response protein 1</fullName>
    </submittedName>
</protein>
<evidence type="ECO:0000256" key="2">
    <source>
        <dbReference type="ARBA" id="ARBA00022617"/>
    </source>
</evidence>
<name>A0A3G2S1H6_MALR7</name>
<dbReference type="Proteomes" id="UP000269793">
    <property type="component" value="Chromosome I"/>
</dbReference>
<dbReference type="PANTHER" id="PTHR10281:SF72">
    <property type="entry name" value="NEUDESIN"/>
    <property type="match status" value="1"/>
</dbReference>
<dbReference type="Pfam" id="PF00173">
    <property type="entry name" value="Cyt-b5"/>
    <property type="match status" value="1"/>
</dbReference>
<dbReference type="Gene3D" id="3.10.120.10">
    <property type="entry name" value="Cytochrome b5-like heme/steroid binding domain"/>
    <property type="match status" value="1"/>
</dbReference>
<dbReference type="VEuPathDB" id="FungiDB:DNF11_0666"/>
<keyword evidence="4" id="KW-0256">Endoplasmic reticulum</keyword>
<keyword evidence="3" id="KW-0479">Metal-binding</keyword>
<comment type="similarity">
    <text evidence="6">Belongs to the cytochrome b5 family. MAPR subfamily.</text>
</comment>
<evidence type="ECO:0000256" key="1">
    <source>
        <dbReference type="ARBA" id="ARBA00004240"/>
    </source>
</evidence>
<evidence type="ECO:0000256" key="3">
    <source>
        <dbReference type="ARBA" id="ARBA00022723"/>
    </source>
</evidence>
<dbReference type="InterPro" id="IPR001199">
    <property type="entry name" value="Cyt_B5-like_heme/steroid-bd"/>
</dbReference>
<gene>
    <name evidence="8" type="primary">DAP1</name>
    <name evidence="8" type="ORF">DNF11_0666</name>
</gene>
<dbReference type="GO" id="GO:0016020">
    <property type="term" value="C:membrane"/>
    <property type="evidence" value="ECO:0007669"/>
    <property type="project" value="TreeGrafter"/>
</dbReference>
<proteinExistence type="inferred from homology"/>
<dbReference type="STRING" id="425264.A0A3G2S1H6"/>
<keyword evidence="2" id="KW-0349">Heme</keyword>
<evidence type="ECO:0000256" key="5">
    <source>
        <dbReference type="ARBA" id="ARBA00023004"/>
    </source>
</evidence>
<dbReference type="SMART" id="SM01117">
    <property type="entry name" value="Cyt-b5"/>
    <property type="match status" value="1"/>
</dbReference>
<keyword evidence="5" id="KW-0408">Iron</keyword>
<dbReference type="AlphaFoldDB" id="A0A3G2S1H6"/>
<accession>A0A3G2S1H6</accession>
<dbReference type="PANTHER" id="PTHR10281">
    <property type="entry name" value="MEMBRANE-ASSOCIATED PROGESTERONE RECEPTOR COMPONENT-RELATED"/>
    <property type="match status" value="1"/>
</dbReference>
<comment type="subcellular location">
    <subcellularLocation>
        <location evidence="1">Endoplasmic reticulum</location>
    </subcellularLocation>
</comment>
<dbReference type="EMBL" id="CP033148">
    <property type="protein sequence ID" value="AYO41616.1"/>
    <property type="molecule type" value="Genomic_DNA"/>
</dbReference>
<dbReference type="GO" id="GO:0046872">
    <property type="term" value="F:metal ion binding"/>
    <property type="evidence" value="ECO:0007669"/>
    <property type="project" value="UniProtKB-KW"/>
</dbReference>
<dbReference type="FunFam" id="3.10.120.10:FF:000003">
    <property type="entry name" value="membrane-associated progesterone receptor component 1"/>
    <property type="match status" value="1"/>
</dbReference>
<evidence type="ECO:0000313" key="8">
    <source>
        <dbReference type="EMBL" id="AYO41616.1"/>
    </source>
</evidence>
<evidence type="ECO:0000313" key="9">
    <source>
        <dbReference type="Proteomes" id="UP000269793"/>
    </source>
</evidence>
<dbReference type="InterPro" id="IPR036400">
    <property type="entry name" value="Cyt_B5-like_heme/steroid_sf"/>
</dbReference>